<dbReference type="RefSeq" id="WP_083291557.1">
    <property type="nucleotide sequence ID" value="NZ_CP047357.1"/>
</dbReference>
<comment type="caution">
    <text evidence="9">The sequence shown here is derived from an EMBL/GenBank/DDBJ whole genome shotgun (WGS) entry which is preliminary data.</text>
</comment>
<keyword evidence="5 8" id="KW-0472">Membrane</keyword>
<dbReference type="NCBIfam" id="NF037979">
    <property type="entry name" value="Na_transp"/>
    <property type="match status" value="1"/>
</dbReference>
<feature type="transmembrane region" description="Helical" evidence="8">
    <location>
        <begin position="268"/>
        <end position="294"/>
    </location>
</feature>
<evidence type="ECO:0000256" key="4">
    <source>
        <dbReference type="ARBA" id="ARBA00022989"/>
    </source>
</evidence>
<keyword evidence="10" id="KW-1185">Reference proteome</keyword>
<feature type="transmembrane region" description="Helical" evidence="8">
    <location>
        <begin position="480"/>
        <end position="499"/>
    </location>
</feature>
<evidence type="ECO:0000256" key="2">
    <source>
        <dbReference type="ARBA" id="ARBA00022448"/>
    </source>
</evidence>
<feature type="transmembrane region" description="Helical" evidence="8">
    <location>
        <begin position="399"/>
        <end position="420"/>
    </location>
</feature>
<dbReference type="PROSITE" id="PS00610">
    <property type="entry name" value="NA_NEUROTRAN_SYMP_1"/>
    <property type="match status" value="1"/>
</dbReference>
<feature type="transmembrane region" description="Helical" evidence="8">
    <location>
        <begin position="97"/>
        <end position="121"/>
    </location>
</feature>
<organism evidence="9 10">
    <name type="scientific">Corynebacterium freneyi</name>
    <dbReference type="NCBI Taxonomy" id="134034"/>
    <lineage>
        <taxon>Bacteria</taxon>
        <taxon>Bacillati</taxon>
        <taxon>Actinomycetota</taxon>
        <taxon>Actinomycetes</taxon>
        <taxon>Mycobacteriales</taxon>
        <taxon>Corynebacteriaceae</taxon>
        <taxon>Corynebacterium</taxon>
    </lineage>
</organism>
<dbReference type="SUPFAM" id="SSF161070">
    <property type="entry name" value="SNF-like"/>
    <property type="match status" value="1"/>
</dbReference>
<feature type="transmembrane region" description="Helical" evidence="8">
    <location>
        <begin position="156"/>
        <end position="177"/>
    </location>
</feature>
<reference evidence="9 10" key="1">
    <citation type="submission" date="2021-03" db="EMBL/GenBank/DDBJ databases">
        <title>Sequencing the genomes of 1000 actinobacteria strains.</title>
        <authorList>
            <person name="Klenk H.-P."/>
        </authorList>
    </citation>
    <scope>NUCLEOTIDE SEQUENCE [LARGE SCALE GENOMIC DNA]</scope>
    <source>
        <strain evidence="9 10">DSM 44506</strain>
    </source>
</reference>
<feature type="transmembrane region" description="Helical" evidence="8">
    <location>
        <begin position="441"/>
        <end position="460"/>
    </location>
</feature>
<comment type="subcellular location">
    <subcellularLocation>
        <location evidence="1">Membrane</location>
        <topology evidence="1">Multi-pass membrane protein</topology>
    </subcellularLocation>
</comment>
<dbReference type="Proteomes" id="UP001519305">
    <property type="component" value="Unassembled WGS sequence"/>
</dbReference>
<dbReference type="InterPro" id="IPR037272">
    <property type="entry name" value="SNS_sf"/>
</dbReference>
<name>A0ABS4U5V7_9CORY</name>
<dbReference type="PANTHER" id="PTHR42948">
    <property type="entry name" value="TRANSPORTER"/>
    <property type="match status" value="1"/>
</dbReference>
<evidence type="ECO:0000313" key="9">
    <source>
        <dbReference type="EMBL" id="MBP2332029.1"/>
    </source>
</evidence>
<evidence type="ECO:0000256" key="5">
    <source>
        <dbReference type="ARBA" id="ARBA00023136"/>
    </source>
</evidence>
<feature type="transmembrane region" description="Helical" evidence="8">
    <location>
        <begin position="21"/>
        <end position="41"/>
    </location>
</feature>
<dbReference type="CDD" id="cd10334">
    <property type="entry name" value="SLC6sbd_u1"/>
    <property type="match status" value="1"/>
</dbReference>
<feature type="transmembrane region" description="Helical" evidence="8">
    <location>
        <begin position="366"/>
        <end position="387"/>
    </location>
</feature>
<feature type="transmembrane region" description="Helical" evidence="8">
    <location>
        <begin position="189"/>
        <end position="211"/>
    </location>
</feature>
<evidence type="ECO:0000256" key="6">
    <source>
        <dbReference type="RuleBase" id="RU003732"/>
    </source>
</evidence>
<keyword evidence="4 8" id="KW-1133">Transmembrane helix</keyword>
<dbReference type="PANTHER" id="PTHR42948:SF1">
    <property type="entry name" value="TRANSPORTER"/>
    <property type="match status" value="1"/>
</dbReference>
<dbReference type="Pfam" id="PF00209">
    <property type="entry name" value="SNF"/>
    <property type="match status" value="2"/>
</dbReference>
<dbReference type="EMBL" id="JAGINY010000001">
    <property type="protein sequence ID" value="MBP2332029.1"/>
    <property type="molecule type" value="Genomic_DNA"/>
</dbReference>
<evidence type="ECO:0000256" key="8">
    <source>
        <dbReference type="SAM" id="Phobius"/>
    </source>
</evidence>
<keyword evidence="2 6" id="KW-0813">Transport</keyword>
<proteinExistence type="inferred from homology"/>
<evidence type="ECO:0000256" key="3">
    <source>
        <dbReference type="ARBA" id="ARBA00022692"/>
    </source>
</evidence>
<dbReference type="PROSITE" id="PS50267">
    <property type="entry name" value="NA_NEUROTRAN_SYMP_3"/>
    <property type="match status" value="1"/>
</dbReference>
<keyword evidence="3 6" id="KW-0812">Transmembrane</keyword>
<gene>
    <name evidence="9" type="ORF">JOF33_000728</name>
</gene>
<accession>A0ABS4U5V7</accession>
<keyword evidence="6" id="KW-0769">Symport</keyword>
<evidence type="ECO:0000313" key="10">
    <source>
        <dbReference type="Proteomes" id="UP001519305"/>
    </source>
</evidence>
<sequence>MSNQKTGAAGTKQGREVFSTRAAFIFAAIGSAVGLGNIWRFPYVAYESGGGAFLIPYLVALLSAGIPLLFLDYALGHRYRGSAPKVFRRIKSWAEPIGWIQVGVAFFITIYYAVIIAYAALYALKSVGKSWGEDPEGYFFGDFLQLDAEPLSSFDFVLPITATLLLVWLVVIGILALGVDKGIGRTATFFIPLLAVLFVGVVVYALTLDGATDGLNAFFTPNWGALADTSVWIAAYGQIFFSLSIAFGIMLTYASYLKPRSNLSGSALVAGFANSSFEVLAGVGVFAALGFMAAQTGVGVEEVVTGGIGLAFVAFPAVISEMSPVIGPIFGVLFFLSLAIAGLTSLVSLVEVVISAVQDKLNLPRVAAVLSVGGVMALISMLLFPTTSGLVTLDIVDKFTNNVGIVGVAIVSLITLGWVLRRGDEIANHINAVSSFRAGPLWKVCTFILTPIVLAITLFNELRGLFAENYEGYSNAQINVFGWGVIAFIVVMAFVLSALPWGGTQSLSGPPGSDFGVPVGLRTGKNGNPGNSLVNGGHLPAASSTESTNDRYGER</sequence>
<dbReference type="PRINTS" id="PR00176">
    <property type="entry name" value="NANEUSMPORT"/>
</dbReference>
<dbReference type="InterPro" id="IPR000175">
    <property type="entry name" value="Na/ntran_symport"/>
</dbReference>
<protein>
    <recommendedName>
        <fullName evidence="6">Transporter</fullName>
    </recommendedName>
</protein>
<comment type="similarity">
    <text evidence="6">Belongs to the sodium:neurotransmitter symporter (SNF) (TC 2.A.22) family.</text>
</comment>
<feature type="transmembrane region" description="Helical" evidence="8">
    <location>
        <begin position="329"/>
        <end position="354"/>
    </location>
</feature>
<feature type="transmembrane region" description="Helical" evidence="8">
    <location>
        <begin position="231"/>
        <end position="256"/>
    </location>
</feature>
<feature type="region of interest" description="Disordered" evidence="7">
    <location>
        <begin position="532"/>
        <end position="555"/>
    </location>
</feature>
<evidence type="ECO:0000256" key="7">
    <source>
        <dbReference type="SAM" id="MobiDB-lite"/>
    </source>
</evidence>
<feature type="transmembrane region" description="Helical" evidence="8">
    <location>
        <begin position="53"/>
        <end position="76"/>
    </location>
</feature>
<evidence type="ECO:0000256" key="1">
    <source>
        <dbReference type="ARBA" id="ARBA00004141"/>
    </source>
</evidence>